<dbReference type="EMBL" id="CAJVPV010047242">
    <property type="protein sequence ID" value="CAG8772258.1"/>
    <property type="molecule type" value="Genomic_DNA"/>
</dbReference>
<dbReference type="GO" id="GO:0016887">
    <property type="term" value="F:ATP hydrolysis activity"/>
    <property type="evidence" value="ECO:0007669"/>
    <property type="project" value="InterPro"/>
</dbReference>
<protein>
    <submittedName>
        <fullName evidence="1">6245_t:CDS:1</fullName>
    </submittedName>
</protein>
<name>A0A9N9JBQ9_9GLOM</name>
<accession>A0A9N9JBQ9</accession>
<feature type="non-terminal residue" evidence="1">
    <location>
        <position position="1"/>
    </location>
</feature>
<reference evidence="1" key="1">
    <citation type="submission" date="2021-06" db="EMBL/GenBank/DDBJ databases">
        <authorList>
            <person name="Kallberg Y."/>
            <person name="Tangrot J."/>
            <person name="Rosling A."/>
        </authorList>
    </citation>
    <scope>NUCLEOTIDE SEQUENCE</scope>
    <source>
        <strain evidence="1">CL551</strain>
    </source>
</reference>
<dbReference type="AlphaFoldDB" id="A0A9N9JBQ9"/>
<dbReference type="InterPro" id="IPR031248">
    <property type="entry name" value="RNF213"/>
</dbReference>
<comment type="caution">
    <text evidence="1">The sequence shown here is derived from an EMBL/GenBank/DDBJ whole genome shotgun (WGS) entry which is preliminary data.</text>
</comment>
<feature type="non-terminal residue" evidence="1">
    <location>
        <position position="305"/>
    </location>
</feature>
<evidence type="ECO:0000313" key="1">
    <source>
        <dbReference type="EMBL" id="CAG8772258.1"/>
    </source>
</evidence>
<dbReference type="PANTHER" id="PTHR22605">
    <property type="entry name" value="RZ-TYPE DOMAIN-CONTAINING PROTEIN"/>
    <property type="match status" value="1"/>
</dbReference>
<organism evidence="1 2">
    <name type="scientific">Acaulospora morrowiae</name>
    <dbReference type="NCBI Taxonomy" id="94023"/>
    <lineage>
        <taxon>Eukaryota</taxon>
        <taxon>Fungi</taxon>
        <taxon>Fungi incertae sedis</taxon>
        <taxon>Mucoromycota</taxon>
        <taxon>Glomeromycotina</taxon>
        <taxon>Glomeromycetes</taxon>
        <taxon>Diversisporales</taxon>
        <taxon>Acaulosporaceae</taxon>
        <taxon>Acaulospora</taxon>
    </lineage>
</organism>
<proteinExistence type="predicted"/>
<evidence type="ECO:0000313" key="2">
    <source>
        <dbReference type="Proteomes" id="UP000789342"/>
    </source>
</evidence>
<dbReference type="OrthoDB" id="2433874at2759"/>
<dbReference type="GO" id="GO:0004842">
    <property type="term" value="F:ubiquitin-protein transferase activity"/>
    <property type="evidence" value="ECO:0007669"/>
    <property type="project" value="InterPro"/>
</dbReference>
<dbReference type="PANTHER" id="PTHR22605:SF1">
    <property type="entry name" value="RZ-TYPE DOMAIN-CONTAINING PROTEIN"/>
    <property type="match status" value="1"/>
</dbReference>
<gene>
    <name evidence="1" type="ORF">AMORRO_LOCUS16666</name>
</gene>
<dbReference type="Proteomes" id="UP000789342">
    <property type="component" value="Unassembled WGS sequence"/>
</dbReference>
<sequence>IDKISIFKSEAQLTARIKHFWFESNAEVLILQCDLTAVSAGCIKLAKFIIEQLRKEFMISDQNSKVKHVCIILHMMRNNEATTMSFNFMCGWKLVTIENLIPQGQTLTTFLDNNLNEILEHVYSFKEIISQELLWCLLCMKFPSTPESLDYIKLLVHKIPEREEFLDCLKVRTLEWLAKNIPEDWLLRVASNKKDLYLYSSFSLSLQMYIRDQSRKPISKLLCVLERLSGLSPLFIKNDPSSDELFEFWKRAFIDSKIVNIEYLPDPRPDFYQIPARNNNAQFPFSTYYMDQINKFKKLYQEDLS</sequence>
<keyword evidence="2" id="KW-1185">Reference proteome</keyword>